<evidence type="ECO:0000256" key="1">
    <source>
        <dbReference type="ARBA" id="ARBA00004651"/>
    </source>
</evidence>
<evidence type="ECO:0000256" key="5">
    <source>
        <dbReference type="ARBA" id="ARBA00023136"/>
    </source>
</evidence>
<feature type="region of interest" description="Disordered" evidence="6">
    <location>
        <begin position="1"/>
        <end position="27"/>
    </location>
</feature>
<reference evidence="9 10" key="1">
    <citation type="submission" date="2024-04" db="EMBL/GenBank/DDBJ databases">
        <title>Human intestinal bacterial collection.</title>
        <authorList>
            <person name="Pauvert C."/>
            <person name="Hitch T.C.A."/>
            <person name="Clavel T."/>
        </authorList>
    </citation>
    <scope>NUCLEOTIDE SEQUENCE [LARGE SCALE GENOMIC DNA]</scope>
    <source>
        <strain evidence="9 10">CLA-SR-H026</strain>
    </source>
</reference>
<feature type="region of interest" description="Disordered" evidence="6">
    <location>
        <begin position="47"/>
        <end position="102"/>
    </location>
</feature>
<comment type="subcellular location">
    <subcellularLocation>
        <location evidence="1">Cell membrane</location>
        <topology evidence="1">Multi-pass membrane protein</topology>
    </subcellularLocation>
</comment>
<evidence type="ECO:0000256" key="2">
    <source>
        <dbReference type="ARBA" id="ARBA00022475"/>
    </source>
</evidence>
<dbReference type="PANTHER" id="PTHR36115:SF9">
    <property type="entry name" value="LMO1584 PROTEIN"/>
    <property type="match status" value="1"/>
</dbReference>
<dbReference type="InterPro" id="IPR010432">
    <property type="entry name" value="RDD"/>
</dbReference>
<comment type="caution">
    <text evidence="9">The sequence shown here is derived from an EMBL/GenBank/DDBJ whole genome shotgun (WGS) entry which is preliminary data.</text>
</comment>
<feature type="transmembrane region" description="Helical" evidence="7">
    <location>
        <begin position="111"/>
        <end position="142"/>
    </location>
</feature>
<evidence type="ECO:0000313" key="10">
    <source>
        <dbReference type="Proteomes" id="UP001481872"/>
    </source>
</evidence>
<evidence type="ECO:0000259" key="8">
    <source>
        <dbReference type="Pfam" id="PF06271"/>
    </source>
</evidence>
<dbReference type="Pfam" id="PF06271">
    <property type="entry name" value="RDD"/>
    <property type="match status" value="1"/>
</dbReference>
<evidence type="ECO:0000256" key="6">
    <source>
        <dbReference type="SAM" id="MobiDB-lite"/>
    </source>
</evidence>
<dbReference type="PANTHER" id="PTHR36115">
    <property type="entry name" value="PROLINE-RICH ANTIGEN HOMOLOG-RELATED"/>
    <property type="match status" value="1"/>
</dbReference>
<keyword evidence="2" id="KW-1003">Cell membrane</keyword>
<protein>
    <submittedName>
        <fullName evidence="9">RDD family protein</fullName>
    </submittedName>
</protein>
<accession>A0ABV1J5K9</accession>
<dbReference type="InterPro" id="IPR051791">
    <property type="entry name" value="Pra-immunoreactive"/>
</dbReference>
<feature type="domain" description="RDD" evidence="8">
    <location>
        <begin position="117"/>
        <end position="237"/>
    </location>
</feature>
<dbReference type="Proteomes" id="UP001481872">
    <property type="component" value="Unassembled WGS sequence"/>
</dbReference>
<evidence type="ECO:0000256" key="4">
    <source>
        <dbReference type="ARBA" id="ARBA00022989"/>
    </source>
</evidence>
<evidence type="ECO:0000256" key="7">
    <source>
        <dbReference type="SAM" id="Phobius"/>
    </source>
</evidence>
<keyword evidence="10" id="KW-1185">Reference proteome</keyword>
<dbReference type="RefSeq" id="WP_349053782.1">
    <property type="nucleotide sequence ID" value="NZ_JBBNPS010000008.1"/>
</dbReference>
<dbReference type="EMBL" id="JBBNPS010000008">
    <property type="protein sequence ID" value="MEQ3353457.1"/>
    <property type="molecule type" value="Genomic_DNA"/>
</dbReference>
<feature type="compositionally biased region" description="Basic and acidic residues" evidence="6">
    <location>
        <begin position="47"/>
        <end position="60"/>
    </location>
</feature>
<keyword evidence="5 7" id="KW-0472">Membrane</keyword>
<evidence type="ECO:0000256" key="3">
    <source>
        <dbReference type="ARBA" id="ARBA00022692"/>
    </source>
</evidence>
<keyword evidence="4 7" id="KW-1133">Transmembrane helix</keyword>
<name>A0ABV1J5K9_9FIRM</name>
<proteinExistence type="predicted"/>
<evidence type="ECO:0000313" key="9">
    <source>
        <dbReference type="EMBL" id="MEQ3353457.1"/>
    </source>
</evidence>
<feature type="transmembrane region" description="Helical" evidence="7">
    <location>
        <begin position="154"/>
        <end position="174"/>
    </location>
</feature>
<gene>
    <name evidence="9" type="ORF">AAA081_03965</name>
</gene>
<keyword evidence="3 7" id="KW-0812">Transmembrane</keyword>
<organism evidence="9 10">
    <name type="scientific">Aedoeadaptatus acetigenes</name>
    <dbReference type="NCBI Taxonomy" id="2981723"/>
    <lineage>
        <taxon>Bacteria</taxon>
        <taxon>Bacillati</taxon>
        <taxon>Bacillota</taxon>
        <taxon>Tissierellia</taxon>
        <taxon>Tissierellales</taxon>
        <taxon>Peptoniphilaceae</taxon>
        <taxon>Aedoeadaptatus</taxon>
    </lineage>
</organism>
<sequence length="262" mass="29495">MKGQHYDPFTEKKKGLFHREKEVPKETETNANAMAEALNENVHEHFSDVPAHHEANIRDEVEQEAEAAEMTADAAASEEKVEDPTPISEPPRAQDSTFNPKPVRRRYSHPISAMVAAGFWIRTVAFLIDAVVASAFAGIFASPVNALFLTEGSMAAKAVSGFFFYLYFVLSTYFTNGQSLGKMITGIRVIHPEEPRLSWTTVVIREGFCRFIQTTFVLLYVITAFSERKRNLGDFLSDTYVVKDALYAVEKNEGELFYAYEN</sequence>